<dbReference type="Gene3D" id="3.40.1260.10">
    <property type="entry name" value="DsrEFH-like"/>
    <property type="match status" value="1"/>
</dbReference>
<protein>
    <submittedName>
        <fullName evidence="3">Uncharacterized protein</fullName>
    </submittedName>
</protein>
<dbReference type="AlphaFoldDB" id="A0A344PGS8"/>
<dbReference type="PANTHER" id="PTHR37691:SF1">
    <property type="entry name" value="BLR3518 PROTEIN"/>
    <property type="match status" value="1"/>
</dbReference>
<name>A0A344PGS8_9RHOB</name>
<keyword evidence="4" id="KW-1185">Reference proteome</keyword>
<organism evidence="3 4">
    <name type="scientific">Paracoccus suum</name>
    <dbReference type="NCBI Taxonomy" id="2259340"/>
    <lineage>
        <taxon>Bacteria</taxon>
        <taxon>Pseudomonadati</taxon>
        <taxon>Pseudomonadota</taxon>
        <taxon>Alphaproteobacteria</taxon>
        <taxon>Rhodobacterales</taxon>
        <taxon>Paracoccaceae</taxon>
        <taxon>Paracoccus</taxon>
    </lineage>
</organism>
<dbReference type="SUPFAM" id="SSF75169">
    <property type="entry name" value="DsrEFH-like"/>
    <property type="match status" value="1"/>
</dbReference>
<feature type="chain" id="PRO_5016965025" evidence="2">
    <location>
        <begin position="33"/>
        <end position="212"/>
    </location>
</feature>
<evidence type="ECO:0000313" key="3">
    <source>
        <dbReference type="EMBL" id="AXC48583.1"/>
    </source>
</evidence>
<dbReference type="InterPro" id="IPR003787">
    <property type="entry name" value="Sulphur_relay_DsrE/F-like"/>
</dbReference>
<dbReference type="Proteomes" id="UP000252023">
    <property type="component" value="Chromosome"/>
</dbReference>
<evidence type="ECO:0000313" key="4">
    <source>
        <dbReference type="Proteomes" id="UP000252023"/>
    </source>
</evidence>
<evidence type="ECO:0000256" key="2">
    <source>
        <dbReference type="SAM" id="SignalP"/>
    </source>
</evidence>
<dbReference type="RefSeq" id="WP_114074902.1">
    <property type="nucleotide sequence ID" value="NZ_CP030918.1"/>
</dbReference>
<keyword evidence="2" id="KW-0732">Signal</keyword>
<dbReference type="OrthoDB" id="14053at2"/>
<feature type="region of interest" description="Disordered" evidence="1">
    <location>
        <begin position="37"/>
        <end position="85"/>
    </location>
</feature>
<feature type="signal peptide" evidence="2">
    <location>
        <begin position="1"/>
        <end position="32"/>
    </location>
</feature>
<gene>
    <name evidence="3" type="ORF">DRW48_01720</name>
</gene>
<dbReference type="Pfam" id="PF02635">
    <property type="entry name" value="DsrE"/>
    <property type="match status" value="1"/>
</dbReference>
<accession>A0A344PGS8</accession>
<dbReference type="InterPro" id="IPR027396">
    <property type="entry name" value="DsrEFH-like"/>
</dbReference>
<dbReference type="PANTHER" id="PTHR37691">
    <property type="entry name" value="BLR3518 PROTEIN"/>
    <property type="match status" value="1"/>
</dbReference>
<evidence type="ECO:0000256" key="1">
    <source>
        <dbReference type="SAM" id="MobiDB-lite"/>
    </source>
</evidence>
<dbReference type="EMBL" id="CP030918">
    <property type="protein sequence ID" value="AXC48583.1"/>
    <property type="molecule type" value="Genomic_DNA"/>
</dbReference>
<sequence>MNLSPQTTKQRFAMTPLGLAAVLMTFAASPLAAQTAAPAPATPPAAEAPAPAPATTPAAPADAPAPATTPAAPAAAAAPTTETGAPTAAYEAQKVVYHVNGKGGEEGKAYRAILGNIRNHIDAVGADKLDLRVVMHGDGIGMVQDAVDDQALQGTIIDLRNKGVRFLVCNNTLVARKIDPASLFEVSEEDVVPSGVAELGKLQMEGFAYIKP</sequence>
<dbReference type="KEGG" id="pars:DRW48_01720"/>
<reference evidence="4" key="1">
    <citation type="submission" date="2018-07" db="EMBL/GenBank/DDBJ databases">
        <title>Genome sequencing of Paracoccus sp. SC2-6.</title>
        <authorList>
            <person name="Heo J."/>
            <person name="Kim S.-J."/>
            <person name="Kwon S.-W."/>
        </authorList>
    </citation>
    <scope>NUCLEOTIDE SEQUENCE [LARGE SCALE GENOMIC DNA]</scope>
    <source>
        <strain evidence="4">SC2-6</strain>
    </source>
</reference>
<proteinExistence type="predicted"/>